<keyword evidence="1" id="KW-0479">Metal-binding</keyword>
<dbReference type="PANTHER" id="PTHR47156:SF10">
    <property type="entry name" value="E3 UBIQUITIN-PROTEIN LIGASE TRIM-21-RELATED"/>
    <property type="match status" value="1"/>
</dbReference>
<protein>
    <submittedName>
        <fullName evidence="7">RING-type domain-containing protein</fullName>
    </submittedName>
</protein>
<accession>A0A7E4ZRA8</accession>
<dbReference type="Proteomes" id="UP000492821">
    <property type="component" value="Unassembled WGS sequence"/>
</dbReference>
<evidence type="ECO:0000313" key="6">
    <source>
        <dbReference type="Proteomes" id="UP000492821"/>
    </source>
</evidence>
<dbReference type="PANTHER" id="PTHR47156">
    <property type="entry name" value="PROTEIN CBG20824"/>
    <property type="match status" value="1"/>
</dbReference>
<evidence type="ECO:0000256" key="1">
    <source>
        <dbReference type="ARBA" id="ARBA00022723"/>
    </source>
</evidence>
<reference evidence="7" key="2">
    <citation type="submission" date="2020-10" db="UniProtKB">
        <authorList>
            <consortium name="WormBaseParasite"/>
        </authorList>
    </citation>
    <scope>IDENTIFICATION</scope>
</reference>
<dbReference type="InterPro" id="IPR017907">
    <property type="entry name" value="Znf_RING_CS"/>
</dbReference>
<dbReference type="PROSITE" id="PS00518">
    <property type="entry name" value="ZF_RING_1"/>
    <property type="match status" value="1"/>
</dbReference>
<organism evidence="6 7">
    <name type="scientific">Panagrellus redivivus</name>
    <name type="common">Microworm</name>
    <dbReference type="NCBI Taxonomy" id="6233"/>
    <lineage>
        <taxon>Eukaryota</taxon>
        <taxon>Metazoa</taxon>
        <taxon>Ecdysozoa</taxon>
        <taxon>Nematoda</taxon>
        <taxon>Chromadorea</taxon>
        <taxon>Rhabditida</taxon>
        <taxon>Tylenchina</taxon>
        <taxon>Panagrolaimomorpha</taxon>
        <taxon>Panagrolaimoidea</taxon>
        <taxon>Panagrolaimidae</taxon>
        <taxon>Panagrellus</taxon>
    </lineage>
</organism>
<keyword evidence="6" id="KW-1185">Reference proteome</keyword>
<dbReference type="SMART" id="SM00184">
    <property type="entry name" value="RING"/>
    <property type="match status" value="1"/>
</dbReference>
<dbReference type="GO" id="GO:0008270">
    <property type="term" value="F:zinc ion binding"/>
    <property type="evidence" value="ECO:0007669"/>
    <property type="project" value="UniProtKB-KW"/>
</dbReference>
<dbReference type="InterPro" id="IPR052667">
    <property type="entry name" value="E3_ubiquitin-ligase_RING"/>
</dbReference>
<dbReference type="CDD" id="cd16564">
    <property type="entry name" value="RING-HC_RNF222"/>
    <property type="match status" value="1"/>
</dbReference>
<dbReference type="InterPro" id="IPR013083">
    <property type="entry name" value="Znf_RING/FYVE/PHD"/>
</dbReference>
<reference evidence="6" key="1">
    <citation type="journal article" date="2013" name="Genetics">
        <title>The draft genome and transcriptome of Panagrellus redivivus are shaped by the harsh demands of a free-living lifestyle.</title>
        <authorList>
            <person name="Srinivasan J."/>
            <person name="Dillman A.R."/>
            <person name="Macchietto M.G."/>
            <person name="Heikkinen L."/>
            <person name="Lakso M."/>
            <person name="Fracchia K.M."/>
            <person name="Antoshechkin I."/>
            <person name="Mortazavi A."/>
            <person name="Wong G."/>
            <person name="Sternberg P.W."/>
        </authorList>
    </citation>
    <scope>NUCLEOTIDE SEQUENCE [LARGE SCALE GENOMIC DNA]</scope>
    <source>
        <strain evidence="6">MT8872</strain>
    </source>
</reference>
<name>A0A7E4ZRA8_PANRE</name>
<dbReference type="InterPro" id="IPR001841">
    <property type="entry name" value="Znf_RING"/>
</dbReference>
<dbReference type="Pfam" id="PF13639">
    <property type="entry name" value="zf-RING_2"/>
    <property type="match status" value="1"/>
</dbReference>
<evidence type="ECO:0000259" key="5">
    <source>
        <dbReference type="PROSITE" id="PS50089"/>
    </source>
</evidence>
<dbReference type="PROSITE" id="PS50089">
    <property type="entry name" value="ZF_RING_2"/>
    <property type="match status" value="1"/>
</dbReference>
<dbReference type="WBParaSite" id="Pan_g12807.t1">
    <property type="protein sequence ID" value="Pan_g12807.t1"/>
    <property type="gene ID" value="Pan_g12807"/>
</dbReference>
<dbReference type="AlphaFoldDB" id="A0A7E4ZRA8"/>
<sequence>MLSGIISYVQNAALNHLTYWTSWFRPPPAIKNCADSDLIELSKCCICYESYNKTNRVPITVPCGHTFCKTCMLRVYVSIMFQCCVCREVSLMGFGKIGKNLALMQIFEKAGLLADDDKENASTPFRINSTAGPHYMNGLENIDPHAFEIHTRLYLTILKEFIYHHNPDYTTDEQESLTNEVVVDANRLKRSLRMYFNAERSRQPSPGVPDDDLPEVFNEPAMDDSILFQPRVPRPPMSESSDEEVDIVEANFQPLPYIPPPDDHFRIITNANRNARWMPMFRNLQPGRLMAESILAQPPQVLTESNERPFAVMNRNTLLVHFANMPTIEANPANESTTEARGVDNTVE</sequence>
<evidence type="ECO:0000256" key="2">
    <source>
        <dbReference type="ARBA" id="ARBA00022771"/>
    </source>
</evidence>
<dbReference type="SUPFAM" id="SSF57850">
    <property type="entry name" value="RING/U-box"/>
    <property type="match status" value="1"/>
</dbReference>
<evidence type="ECO:0000256" key="3">
    <source>
        <dbReference type="ARBA" id="ARBA00022833"/>
    </source>
</evidence>
<keyword evidence="3" id="KW-0862">Zinc</keyword>
<proteinExistence type="predicted"/>
<evidence type="ECO:0000313" key="7">
    <source>
        <dbReference type="WBParaSite" id="Pan_g12807.t1"/>
    </source>
</evidence>
<keyword evidence="2 4" id="KW-0863">Zinc-finger</keyword>
<dbReference type="Gene3D" id="3.30.40.10">
    <property type="entry name" value="Zinc/RING finger domain, C3HC4 (zinc finger)"/>
    <property type="match status" value="1"/>
</dbReference>
<feature type="domain" description="RING-type" evidence="5">
    <location>
        <begin position="44"/>
        <end position="87"/>
    </location>
</feature>
<evidence type="ECO:0000256" key="4">
    <source>
        <dbReference type="PROSITE-ProRule" id="PRU00175"/>
    </source>
</evidence>